<dbReference type="OrthoDB" id="2283706at2759"/>
<feature type="transmembrane region" description="Helical" evidence="1">
    <location>
        <begin position="20"/>
        <end position="41"/>
    </location>
</feature>
<sequence>MIFSELESRFNKSKWSTSFLSLAAFQLIVALGLLIPAFLHVRQIHDSDLSDPAFHDYIGKAFKVSGECFMFIVFEVWRLWLAIDGVIRMNSRTIYASASFAILSFLFSIMAKSVNWIKTMSSMEDIYTLFPEDDKLRLINQYLQIALSVIIFLFIFPTFWVANRVTKDFGWDVYKKIGSSIKIQEMYIHLQWLSLMLKIDIFFEFTSYFLLLLYQAFNTTAETHINLDMTPDSGLIIFIILLLPSFLLLNTVYIIVTTFSVAASWYAYMMYSVGVLIAAVATVALSVRCQLNFGKGLKDFVQWHPWKKDISKRGSAKYNSMHEADDFYGVYDRRRNITPIDDDESTLQIDMVQQARTRP</sequence>
<dbReference type="InParanoid" id="S2JD17"/>
<keyword evidence="1" id="KW-0812">Transmembrane</keyword>
<evidence type="ECO:0000313" key="3">
    <source>
        <dbReference type="Proteomes" id="UP000014254"/>
    </source>
</evidence>
<evidence type="ECO:0000313" key="2">
    <source>
        <dbReference type="EMBL" id="EPB86352.1"/>
    </source>
</evidence>
<dbReference type="Proteomes" id="UP000014254">
    <property type="component" value="Unassembled WGS sequence"/>
</dbReference>
<feature type="transmembrane region" description="Helical" evidence="1">
    <location>
        <begin position="142"/>
        <end position="162"/>
    </location>
</feature>
<dbReference type="PANTHER" id="PTHR34391:SF1">
    <property type="entry name" value="UPF0658 GOLGI APPARATUS MEMBRANE PROTEIN C1952.10C-RELATED"/>
    <property type="match status" value="1"/>
</dbReference>
<dbReference type="OMA" id="WNDVENN"/>
<feature type="transmembrane region" description="Helical" evidence="1">
    <location>
        <begin position="93"/>
        <end position="111"/>
    </location>
</feature>
<keyword evidence="3" id="KW-1185">Reference proteome</keyword>
<dbReference type="PANTHER" id="PTHR34391">
    <property type="entry name" value="UPF0658 GOLGI APPARATUS MEMBRANE PROTEIN C1952.10C-RELATED"/>
    <property type="match status" value="1"/>
</dbReference>
<protein>
    <submittedName>
        <fullName evidence="2">Uncharacterized protein</fullName>
    </submittedName>
</protein>
<keyword evidence="1" id="KW-0472">Membrane</keyword>
<feature type="transmembrane region" description="Helical" evidence="1">
    <location>
        <begin position="234"/>
        <end position="256"/>
    </location>
</feature>
<keyword evidence="1" id="KW-1133">Transmembrane helix</keyword>
<dbReference type="AlphaFoldDB" id="S2JD17"/>
<name>S2JD17_MUCC1</name>
<organism evidence="2 3">
    <name type="scientific">Mucor circinelloides f. circinelloides (strain 1006PhL)</name>
    <name type="common">Mucormycosis agent</name>
    <name type="synonym">Calyptromyces circinelloides</name>
    <dbReference type="NCBI Taxonomy" id="1220926"/>
    <lineage>
        <taxon>Eukaryota</taxon>
        <taxon>Fungi</taxon>
        <taxon>Fungi incertae sedis</taxon>
        <taxon>Mucoromycota</taxon>
        <taxon>Mucoromycotina</taxon>
        <taxon>Mucoromycetes</taxon>
        <taxon>Mucorales</taxon>
        <taxon>Mucorineae</taxon>
        <taxon>Mucoraceae</taxon>
        <taxon>Mucor</taxon>
    </lineage>
</organism>
<dbReference type="EMBL" id="KE123991">
    <property type="protein sequence ID" value="EPB86352.1"/>
    <property type="molecule type" value="Genomic_DNA"/>
</dbReference>
<feature type="transmembrane region" description="Helical" evidence="1">
    <location>
        <begin position="61"/>
        <end position="81"/>
    </location>
</feature>
<feature type="transmembrane region" description="Helical" evidence="1">
    <location>
        <begin position="192"/>
        <end position="214"/>
    </location>
</feature>
<accession>S2JD17</accession>
<dbReference type="InterPro" id="IPR040410">
    <property type="entry name" value="UPF0658_Golgi"/>
</dbReference>
<proteinExistence type="predicted"/>
<dbReference type="VEuPathDB" id="FungiDB:HMPREF1544_06891"/>
<dbReference type="GO" id="GO:0005794">
    <property type="term" value="C:Golgi apparatus"/>
    <property type="evidence" value="ECO:0007669"/>
    <property type="project" value="TreeGrafter"/>
</dbReference>
<reference evidence="3" key="1">
    <citation type="submission" date="2013-05" db="EMBL/GenBank/DDBJ databases">
        <title>The Genome sequence of Mucor circinelloides f. circinelloides 1006PhL.</title>
        <authorList>
            <consortium name="The Broad Institute Genomics Platform"/>
            <person name="Cuomo C."/>
            <person name="Earl A."/>
            <person name="Findley K."/>
            <person name="Lee S.C."/>
            <person name="Walker B."/>
            <person name="Young S."/>
            <person name="Zeng Q."/>
            <person name="Gargeya S."/>
            <person name="Fitzgerald M."/>
            <person name="Haas B."/>
            <person name="Abouelleil A."/>
            <person name="Allen A.W."/>
            <person name="Alvarado L."/>
            <person name="Arachchi H.M."/>
            <person name="Berlin A.M."/>
            <person name="Chapman S.B."/>
            <person name="Gainer-Dewar J."/>
            <person name="Goldberg J."/>
            <person name="Griggs A."/>
            <person name="Gujja S."/>
            <person name="Hansen M."/>
            <person name="Howarth C."/>
            <person name="Imamovic A."/>
            <person name="Ireland A."/>
            <person name="Larimer J."/>
            <person name="McCowan C."/>
            <person name="Murphy C."/>
            <person name="Pearson M."/>
            <person name="Poon T.W."/>
            <person name="Priest M."/>
            <person name="Roberts A."/>
            <person name="Saif S."/>
            <person name="Shea T."/>
            <person name="Sisk P."/>
            <person name="Sykes S."/>
            <person name="Wortman J."/>
            <person name="Nusbaum C."/>
            <person name="Birren B."/>
        </authorList>
    </citation>
    <scope>NUCLEOTIDE SEQUENCE [LARGE SCALE GENOMIC DNA]</scope>
    <source>
        <strain evidence="3">1006PhL</strain>
    </source>
</reference>
<gene>
    <name evidence="2" type="ORF">HMPREF1544_06891</name>
</gene>
<feature type="transmembrane region" description="Helical" evidence="1">
    <location>
        <begin position="268"/>
        <end position="287"/>
    </location>
</feature>
<dbReference type="STRING" id="1220926.S2JD17"/>
<evidence type="ECO:0000256" key="1">
    <source>
        <dbReference type="SAM" id="Phobius"/>
    </source>
</evidence>